<evidence type="ECO:0000313" key="2">
    <source>
        <dbReference type="EMBL" id="GLB45072.1"/>
    </source>
</evidence>
<evidence type="ECO:0000313" key="3">
    <source>
        <dbReference type="Proteomes" id="UP001063166"/>
    </source>
</evidence>
<gene>
    <name evidence="2" type="ORF">LshimejAT787_1901500</name>
</gene>
<proteinExistence type="predicted"/>
<dbReference type="Proteomes" id="UP001063166">
    <property type="component" value="Unassembled WGS sequence"/>
</dbReference>
<organism evidence="2 3">
    <name type="scientific">Lyophyllum shimeji</name>
    <name type="common">Hon-shimeji</name>
    <name type="synonym">Tricholoma shimeji</name>
    <dbReference type="NCBI Taxonomy" id="47721"/>
    <lineage>
        <taxon>Eukaryota</taxon>
        <taxon>Fungi</taxon>
        <taxon>Dikarya</taxon>
        <taxon>Basidiomycota</taxon>
        <taxon>Agaricomycotina</taxon>
        <taxon>Agaricomycetes</taxon>
        <taxon>Agaricomycetidae</taxon>
        <taxon>Agaricales</taxon>
        <taxon>Tricholomatineae</taxon>
        <taxon>Lyophyllaceae</taxon>
        <taxon>Lyophyllum</taxon>
    </lineage>
</organism>
<name>A0A9P3UUE6_LYOSH</name>
<evidence type="ECO:0000256" key="1">
    <source>
        <dbReference type="SAM" id="MobiDB-lite"/>
    </source>
</evidence>
<keyword evidence="3" id="KW-1185">Reference proteome</keyword>
<reference evidence="2" key="1">
    <citation type="submission" date="2022-07" db="EMBL/GenBank/DDBJ databases">
        <title>The genome of Lyophyllum shimeji provides insight into the initial evolution of ectomycorrhizal fungal genome.</title>
        <authorList>
            <person name="Kobayashi Y."/>
            <person name="Shibata T."/>
            <person name="Hirakawa H."/>
            <person name="Shigenobu S."/>
            <person name="Nishiyama T."/>
            <person name="Yamada A."/>
            <person name="Hasebe M."/>
            <person name="Kawaguchi M."/>
        </authorList>
    </citation>
    <scope>NUCLEOTIDE SEQUENCE</scope>
    <source>
        <strain evidence="2">AT787</strain>
    </source>
</reference>
<feature type="compositionally biased region" description="Basic residues" evidence="1">
    <location>
        <begin position="116"/>
        <end position="133"/>
    </location>
</feature>
<accession>A0A9P3UUE6</accession>
<protein>
    <submittedName>
        <fullName evidence="2">Uncharacterized protein</fullName>
    </submittedName>
</protein>
<sequence length="133" mass="14883">MVSASSCRRITCHPRRLPTASILAQYLISQHHSEPVYLFSLVILLLFYVIRVHTSTACLPVPLVQSHSTSLPHVAEGLHPVPVPVPVPARLPTIFPPILLRPPHTPQLLPQAPHRLLSHAKPPRHVRERRAHP</sequence>
<dbReference type="AlphaFoldDB" id="A0A9P3UUE6"/>
<dbReference type="EMBL" id="BRPK01000019">
    <property type="protein sequence ID" value="GLB45072.1"/>
    <property type="molecule type" value="Genomic_DNA"/>
</dbReference>
<comment type="caution">
    <text evidence="2">The sequence shown here is derived from an EMBL/GenBank/DDBJ whole genome shotgun (WGS) entry which is preliminary data.</text>
</comment>
<feature type="region of interest" description="Disordered" evidence="1">
    <location>
        <begin position="114"/>
        <end position="133"/>
    </location>
</feature>